<accession>A0A6P7LEQ9</accession>
<feature type="domain" description="G-protein coupled receptors family 1 profile" evidence="15">
    <location>
        <begin position="39"/>
        <end position="287"/>
    </location>
</feature>
<evidence type="ECO:0000256" key="8">
    <source>
        <dbReference type="ARBA" id="ARBA00023136"/>
    </source>
</evidence>
<protein>
    <recommendedName>
        <fullName evidence="14">Olfactory receptor</fullName>
    </recommendedName>
</protein>
<keyword evidence="16" id="KW-1185">Reference proteome</keyword>
<keyword evidence="5 14" id="KW-0552">Olfaction</keyword>
<reference evidence="17" key="1">
    <citation type="submission" date="2025-08" db="UniProtKB">
        <authorList>
            <consortium name="RefSeq"/>
        </authorList>
    </citation>
    <scope>IDENTIFICATION</scope>
</reference>
<dbReference type="InterPro" id="IPR000725">
    <property type="entry name" value="Olfact_rcpt"/>
</dbReference>
<dbReference type="PRINTS" id="PR00245">
    <property type="entry name" value="OLFACTORYR"/>
</dbReference>
<keyword evidence="10 13" id="KW-0675">Receptor</keyword>
<dbReference type="GO" id="GO:0004984">
    <property type="term" value="F:olfactory receptor activity"/>
    <property type="evidence" value="ECO:0007669"/>
    <property type="project" value="InterPro"/>
</dbReference>
<feature type="transmembrane region" description="Helical" evidence="14">
    <location>
        <begin position="56"/>
        <end position="76"/>
    </location>
</feature>
<feature type="transmembrane region" description="Helical" evidence="14">
    <location>
        <begin position="193"/>
        <end position="219"/>
    </location>
</feature>
<evidence type="ECO:0000256" key="6">
    <source>
        <dbReference type="ARBA" id="ARBA00022989"/>
    </source>
</evidence>
<dbReference type="InterPro" id="IPR017452">
    <property type="entry name" value="GPCR_Rhodpsn_7TM"/>
</dbReference>
<dbReference type="RefSeq" id="XP_028992685.1">
    <property type="nucleotide sequence ID" value="XM_029136852.1"/>
</dbReference>
<feature type="transmembrane region" description="Helical" evidence="14">
    <location>
        <begin position="266"/>
        <end position="289"/>
    </location>
</feature>
<comment type="similarity">
    <text evidence="13">Belongs to the G-protein coupled receptor 1 family.</text>
</comment>
<feature type="transmembrane region" description="Helical" evidence="14">
    <location>
        <begin position="23"/>
        <end position="49"/>
    </location>
</feature>
<sequence length="303" mass="34574">MDRQHNVTYITLDGFVDMSTYRYLYFSLIFTEYALIICFNVSIVSLIWVHKSLHDPMYVFIAALLFNSVLYSSTVYPKLLLDFLSSKQIISYSMCLFQFFINYSLGGSEFLLLAAMAYDRYVSICRPLLYPSIMKRSTVSMFLVLAWLLPACQIVVLTTLSANMKLCNFTLNGIFCNNSIYSLYCVSSTARSILGVVALTLTAILPLLFILFTYTRILVISYHSGRIVRRKAAHTCFPHLLVLLSFSCLCVFDVTIARLGSDLPKAAHLVMTLQTMLYHPIFNPVIYGVKMKEISKHLKRVFC</sequence>
<dbReference type="OrthoDB" id="10017003at2759"/>
<name>A0A6P7LEQ9_BETSP</name>
<evidence type="ECO:0000313" key="17">
    <source>
        <dbReference type="RefSeq" id="XP_028992685.1"/>
    </source>
</evidence>
<dbReference type="GeneID" id="114847291"/>
<dbReference type="Gene3D" id="1.20.1070.10">
    <property type="entry name" value="Rhodopsin 7-helix transmembrane proteins"/>
    <property type="match status" value="1"/>
</dbReference>
<keyword evidence="6 14" id="KW-1133">Transmembrane helix</keyword>
<keyword evidence="11" id="KW-0325">Glycoprotein</keyword>
<dbReference type="Pfam" id="PF13853">
    <property type="entry name" value="7tm_4"/>
    <property type="match status" value="1"/>
</dbReference>
<keyword evidence="4 13" id="KW-0812">Transmembrane</keyword>
<evidence type="ECO:0000256" key="9">
    <source>
        <dbReference type="ARBA" id="ARBA00023157"/>
    </source>
</evidence>
<evidence type="ECO:0000256" key="13">
    <source>
        <dbReference type="RuleBase" id="RU000688"/>
    </source>
</evidence>
<evidence type="ECO:0000259" key="15">
    <source>
        <dbReference type="PROSITE" id="PS50262"/>
    </source>
</evidence>
<dbReference type="PRINTS" id="PR00237">
    <property type="entry name" value="GPCRRHODOPSN"/>
</dbReference>
<evidence type="ECO:0000256" key="12">
    <source>
        <dbReference type="ARBA" id="ARBA00023224"/>
    </source>
</evidence>
<feature type="transmembrane region" description="Helical" evidence="14">
    <location>
        <begin position="240"/>
        <end position="260"/>
    </location>
</feature>
<dbReference type="Proteomes" id="UP000515150">
    <property type="component" value="Chromosome 21"/>
</dbReference>
<dbReference type="PROSITE" id="PS00237">
    <property type="entry name" value="G_PROTEIN_RECEP_F1_1"/>
    <property type="match status" value="1"/>
</dbReference>
<dbReference type="InterPro" id="IPR000276">
    <property type="entry name" value="GPCR_Rhodpsn"/>
</dbReference>
<dbReference type="GO" id="GO:0004930">
    <property type="term" value="F:G protein-coupled receptor activity"/>
    <property type="evidence" value="ECO:0007669"/>
    <property type="project" value="UniProtKB-KW"/>
</dbReference>
<dbReference type="GO" id="GO:0005549">
    <property type="term" value="F:odorant binding"/>
    <property type="evidence" value="ECO:0007669"/>
    <property type="project" value="TreeGrafter"/>
</dbReference>
<evidence type="ECO:0000313" key="16">
    <source>
        <dbReference type="Proteomes" id="UP000515150"/>
    </source>
</evidence>
<dbReference type="PROSITE" id="PS50262">
    <property type="entry name" value="G_PROTEIN_RECEP_F1_2"/>
    <property type="match status" value="1"/>
</dbReference>
<dbReference type="InterPro" id="IPR052921">
    <property type="entry name" value="GPCR1_Superfamily_Member"/>
</dbReference>
<evidence type="ECO:0000256" key="3">
    <source>
        <dbReference type="ARBA" id="ARBA00022606"/>
    </source>
</evidence>
<dbReference type="FunFam" id="1.20.1070.10:FF:000024">
    <property type="entry name" value="Olfactory receptor"/>
    <property type="match status" value="1"/>
</dbReference>
<dbReference type="KEGG" id="bspl:114847291"/>
<comment type="subcellular location">
    <subcellularLocation>
        <location evidence="1 14">Cell membrane</location>
        <topology evidence="1 14">Multi-pass membrane protein</topology>
    </subcellularLocation>
</comment>
<keyword evidence="3 14" id="KW-0716">Sensory transduction</keyword>
<evidence type="ECO:0000256" key="5">
    <source>
        <dbReference type="ARBA" id="ARBA00022725"/>
    </source>
</evidence>
<evidence type="ECO:0000256" key="7">
    <source>
        <dbReference type="ARBA" id="ARBA00023040"/>
    </source>
</evidence>
<evidence type="ECO:0000256" key="4">
    <source>
        <dbReference type="ARBA" id="ARBA00022692"/>
    </source>
</evidence>
<dbReference type="GO" id="GO:0005886">
    <property type="term" value="C:plasma membrane"/>
    <property type="evidence" value="ECO:0007669"/>
    <property type="project" value="UniProtKB-SubCell"/>
</dbReference>
<dbReference type="PANTHER" id="PTHR26451">
    <property type="entry name" value="G_PROTEIN_RECEP_F1_2 DOMAIN-CONTAINING PROTEIN"/>
    <property type="match status" value="1"/>
</dbReference>
<evidence type="ECO:0000256" key="1">
    <source>
        <dbReference type="ARBA" id="ARBA00004651"/>
    </source>
</evidence>
<evidence type="ECO:0000256" key="10">
    <source>
        <dbReference type="ARBA" id="ARBA00023170"/>
    </source>
</evidence>
<keyword evidence="2 14" id="KW-1003">Cell membrane</keyword>
<gene>
    <name evidence="17" type="primary">LOC114847291</name>
</gene>
<evidence type="ECO:0000256" key="11">
    <source>
        <dbReference type="ARBA" id="ARBA00023180"/>
    </source>
</evidence>
<evidence type="ECO:0000256" key="14">
    <source>
        <dbReference type="RuleBase" id="RU363047"/>
    </source>
</evidence>
<dbReference type="AlphaFoldDB" id="A0A6P7LEQ9"/>
<keyword evidence="12 13" id="KW-0807">Transducer</keyword>
<dbReference type="SUPFAM" id="SSF81321">
    <property type="entry name" value="Family A G protein-coupled receptor-like"/>
    <property type="match status" value="1"/>
</dbReference>
<organism evidence="16 17">
    <name type="scientific">Betta splendens</name>
    <name type="common">Siamese fighting fish</name>
    <dbReference type="NCBI Taxonomy" id="158456"/>
    <lineage>
        <taxon>Eukaryota</taxon>
        <taxon>Metazoa</taxon>
        <taxon>Chordata</taxon>
        <taxon>Craniata</taxon>
        <taxon>Vertebrata</taxon>
        <taxon>Euteleostomi</taxon>
        <taxon>Actinopterygii</taxon>
        <taxon>Neopterygii</taxon>
        <taxon>Teleostei</taxon>
        <taxon>Neoteleostei</taxon>
        <taxon>Acanthomorphata</taxon>
        <taxon>Anabantaria</taxon>
        <taxon>Anabantiformes</taxon>
        <taxon>Anabantoidei</taxon>
        <taxon>Osphronemidae</taxon>
        <taxon>Betta</taxon>
    </lineage>
</organism>
<evidence type="ECO:0000256" key="2">
    <source>
        <dbReference type="ARBA" id="ARBA00022475"/>
    </source>
</evidence>
<keyword evidence="8 14" id="KW-0472">Membrane</keyword>
<dbReference type="InParanoid" id="A0A6P7LEQ9"/>
<proteinExistence type="inferred from homology"/>
<dbReference type="PANTHER" id="PTHR26451:SF847">
    <property type="entry name" value="ODORANT RECEPTOR-RELATED"/>
    <property type="match status" value="1"/>
</dbReference>
<feature type="transmembrane region" description="Helical" evidence="14">
    <location>
        <begin position="139"/>
        <end position="162"/>
    </location>
</feature>
<keyword evidence="7 13" id="KW-0297">G-protein coupled receptor</keyword>
<keyword evidence="9" id="KW-1015">Disulfide bond</keyword>
<feature type="transmembrane region" description="Helical" evidence="14">
    <location>
        <begin position="96"/>
        <end position="118"/>
    </location>
</feature>